<feature type="domain" description="YjeF C-terminal" evidence="21">
    <location>
        <begin position="231"/>
        <end position="498"/>
    </location>
</feature>
<dbReference type="NCBIfam" id="TIGR00196">
    <property type="entry name" value="yjeF_cterm"/>
    <property type="match status" value="1"/>
</dbReference>
<feature type="binding site" evidence="18">
    <location>
        <position position="164"/>
    </location>
    <ligand>
        <name>(6S)-NADPHX</name>
        <dbReference type="ChEBI" id="CHEBI:64076"/>
    </ligand>
</feature>
<dbReference type="PIRSF" id="PIRSF017184">
    <property type="entry name" value="Nnr"/>
    <property type="match status" value="1"/>
</dbReference>
<feature type="binding site" evidence="17">
    <location>
        <position position="447"/>
    </location>
    <ligand>
        <name>AMP</name>
        <dbReference type="ChEBI" id="CHEBI:456215"/>
    </ligand>
</feature>
<evidence type="ECO:0000256" key="18">
    <source>
        <dbReference type="HAMAP-Rule" id="MF_01966"/>
    </source>
</evidence>
<evidence type="ECO:0000256" key="8">
    <source>
        <dbReference type="ARBA" id="ARBA00022857"/>
    </source>
</evidence>
<evidence type="ECO:0000256" key="6">
    <source>
        <dbReference type="ARBA" id="ARBA00022741"/>
    </source>
</evidence>
<dbReference type="PROSITE" id="PS51385">
    <property type="entry name" value="YJEF_N"/>
    <property type="match status" value="1"/>
</dbReference>
<reference evidence="23" key="1">
    <citation type="submission" date="2017-04" db="EMBL/GenBank/DDBJ databases">
        <title>Unexpected and diverse lifestyles within the genus Limnohabitans.</title>
        <authorList>
            <person name="Kasalicky V."/>
            <person name="Mehrshad M."/>
            <person name="Andrei S.-A."/>
            <person name="Salcher M."/>
            <person name="Kratochvilova H."/>
            <person name="Simek K."/>
            <person name="Ghai R."/>
        </authorList>
    </citation>
    <scope>NUCLEOTIDE SEQUENCE [LARGE SCALE GENOMIC DNA]</scope>
    <source>
        <strain evidence="23">II-D5</strain>
    </source>
</reference>
<organism evidence="23 24">
    <name type="scientific">Limnohabitans planktonicus II-D5</name>
    <dbReference type="NCBI Taxonomy" id="1293045"/>
    <lineage>
        <taxon>Bacteria</taxon>
        <taxon>Pseudomonadati</taxon>
        <taxon>Pseudomonadota</taxon>
        <taxon>Betaproteobacteria</taxon>
        <taxon>Burkholderiales</taxon>
        <taxon>Comamonadaceae</taxon>
        <taxon>Limnohabitans</taxon>
    </lineage>
</organism>
<dbReference type="HAMAP" id="MF_01965">
    <property type="entry name" value="NADHX_dehydratase"/>
    <property type="match status" value="1"/>
</dbReference>
<evidence type="ECO:0000256" key="2">
    <source>
        <dbReference type="ARBA" id="ARBA00000909"/>
    </source>
</evidence>
<protein>
    <recommendedName>
        <fullName evidence="19">Bifunctional NAD(P)H-hydrate repair enzyme</fullName>
    </recommendedName>
    <alternativeName>
        <fullName evidence="19">Nicotinamide nucleotide repair protein</fullName>
    </alternativeName>
    <domain>
        <recommendedName>
            <fullName evidence="19">ADP-dependent (S)-NAD(P)H-hydrate dehydratase</fullName>
            <ecNumber evidence="19">4.2.1.136</ecNumber>
        </recommendedName>
        <alternativeName>
            <fullName evidence="19">ADP-dependent NAD(P)HX dehydratase</fullName>
        </alternativeName>
    </domain>
    <domain>
        <recommendedName>
            <fullName evidence="19">NAD(P)H-hydrate epimerase</fullName>
            <ecNumber evidence="19">5.1.99.6</ecNumber>
        </recommendedName>
    </domain>
</protein>
<evidence type="ECO:0000256" key="14">
    <source>
        <dbReference type="ARBA" id="ARBA00025153"/>
    </source>
</evidence>
<comment type="function">
    <text evidence="17">Catalyzes the dehydration of the S-form of NAD(P)HX at the expense of ADP, which is converted to AMP. Together with NAD(P)HX epimerase, which catalyzes the epimerization of the S- and R-forms, the enzyme allows the repair of both epimers of NAD(P)HX, a damaged form of NAD(P)H that is a result of enzymatic or heat-dependent hydration.</text>
</comment>
<feature type="binding site" evidence="17">
    <location>
        <position position="448"/>
    </location>
    <ligand>
        <name>(6S)-NADPHX</name>
        <dbReference type="ChEBI" id="CHEBI:64076"/>
    </ligand>
</feature>
<feature type="binding site" evidence="18">
    <location>
        <position position="167"/>
    </location>
    <ligand>
        <name>K(+)</name>
        <dbReference type="ChEBI" id="CHEBI:29103"/>
    </ligand>
</feature>
<dbReference type="PANTHER" id="PTHR12592:SF0">
    <property type="entry name" value="ATP-DEPENDENT (S)-NAD(P)H-HYDRATE DEHYDRATASE"/>
    <property type="match status" value="1"/>
</dbReference>
<evidence type="ECO:0000256" key="3">
    <source>
        <dbReference type="ARBA" id="ARBA00006001"/>
    </source>
</evidence>
<dbReference type="RefSeq" id="WP_053176628.1">
    <property type="nucleotide sequence ID" value="NZ_LFYT02000003.1"/>
</dbReference>
<feature type="binding site" evidence="18">
    <location>
        <begin position="63"/>
        <end position="67"/>
    </location>
    <ligand>
        <name>(6S)-NADPHX</name>
        <dbReference type="ChEBI" id="CHEBI:64076"/>
    </ligand>
</feature>
<dbReference type="STRING" id="1293045.H663_19880"/>
<comment type="caution">
    <text evidence="18">Lacks conserved residue(s) required for the propagation of feature annotation.</text>
</comment>
<dbReference type="InterPro" id="IPR029056">
    <property type="entry name" value="Ribokinase-like"/>
</dbReference>
<evidence type="ECO:0000256" key="12">
    <source>
        <dbReference type="ARBA" id="ARBA00023239"/>
    </source>
</evidence>
<proteinExistence type="inferred from homology"/>
<dbReference type="HAMAP" id="MF_01966">
    <property type="entry name" value="NADHX_epimerase"/>
    <property type="match status" value="1"/>
</dbReference>
<dbReference type="GO" id="GO:0005524">
    <property type="term" value="F:ATP binding"/>
    <property type="evidence" value="ECO:0007669"/>
    <property type="project" value="UniProtKB-UniRule"/>
</dbReference>
<dbReference type="PROSITE" id="PS51383">
    <property type="entry name" value="YJEF_C_3"/>
    <property type="match status" value="1"/>
</dbReference>
<evidence type="ECO:0000256" key="17">
    <source>
        <dbReference type="HAMAP-Rule" id="MF_01965"/>
    </source>
</evidence>
<accession>A0A2T7UH40</accession>
<keyword evidence="11 18" id="KW-0413">Isomerase</keyword>
<keyword evidence="12 17" id="KW-0456">Lyase</keyword>
<keyword evidence="10 17" id="KW-0520">NAD</keyword>
<keyword evidence="6 17" id="KW-0547">Nucleotide-binding</keyword>
<keyword evidence="8 17" id="KW-0521">NADP</keyword>
<dbReference type="InterPro" id="IPR036652">
    <property type="entry name" value="YjeF_N_dom_sf"/>
</dbReference>
<evidence type="ECO:0000256" key="13">
    <source>
        <dbReference type="ARBA" id="ARBA00023268"/>
    </source>
</evidence>
<keyword evidence="9 18" id="KW-0630">Potassium</keyword>
<evidence type="ECO:0000256" key="7">
    <source>
        <dbReference type="ARBA" id="ARBA00022840"/>
    </source>
</evidence>
<feature type="domain" description="YjeF N-terminal" evidence="22">
    <location>
        <begin position="18"/>
        <end position="227"/>
    </location>
</feature>
<dbReference type="GO" id="GO:0052855">
    <property type="term" value="F:ADP-dependent NAD(P)H-hydrate dehydratase activity"/>
    <property type="evidence" value="ECO:0007669"/>
    <property type="project" value="UniProtKB-UniRule"/>
</dbReference>
<evidence type="ECO:0000256" key="9">
    <source>
        <dbReference type="ARBA" id="ARBA00022958"/>
    </source>
</evidence>
<feature type="binding site" evidence="18">
    <location>
        <position position="131"/>
    </location>
    <ligand>
        <name>K(+)</name>
        <dbReference type="ChEBI" id="CHEBI:29103"/>
    </ligand>
</feature>
<evidence type="ECO:0000256" key="19">
    <source>
        <dbReference type="PIRNR" id="PIRNR017184"/>
    </source>
</evidence>
<gene>
    <name evidence="17" type="primary">nnrD</name>
    <name evidence="18" type="synonym">nnrE</name>
    <name evidence="23" type="ORF">H663_003155</name>
</gene>
<dbReference type="PANTHER" id="PTHR12592">
    <property type="entry name" value="ATP-DEPENDENT (S)-NAD(P)H-HYDRATE DEHYDRATASE FAMILY MEMBER"/>
    <property type="match status" value="1"/>
</dbReference>
<dbReference type="Gene3D" id="3.40.1190.20">
    <property type="match status" value="1"/>
</dbReference>
<feature type="binding site" evidence="17">
    <location>
        <begin position="418"/>
        <end position="422"/>
    </location>
    <ligand>
        <name>AMP</name>
        <dbReference type="ChEBI" id="CHEBI:456215"/>
    </ligand>
</feature>
<evidence type="ECO:0000313" key="24">
    <source>
        <dbReference type="Proteomes" id="UP000037507"/>
    </source>
</evidence>
<dbReference type="GO" id="GO:0046872">
    <property type="term" value="F:metal ion binding"/>
    <property type="evidence" value="ECO:0007669"/>
    <property type="project" value="UniProtKB-UniRule"/>
</dbReference>
<evidence type="ECO:0000256" key="1">
    <source>
        <dbReference type="ARBA" id="ARBA00000013"/>
    </source>
</evidence>
<dbReference type="CDD" id="cd01171">
    <property type="entry name" value="YXKO-related"/>
    <property type="match status" value="1"/>
</dbReference>
<evidence type="ECO:0000256" key="20">
    <source>
        <dbReference type="SAM" id="MobiDB-lite"/>
    </source>
</evidence>
<comment type="catalytic activity">
    <reaction evidence="15 17 19">
        <text>(6S)-NADHX + ADP = AMP + phosphate + NADH + H(+)</text>
        <dbReference type="Rhea" id="RHEA:32223"/>
        <dbReference type="ChEBI" id="CHEBI:15378"/>
        <dbReference type="ChEBI" id="CHEBI:43474"/>
        <dbReference type="ChEBI" id="CHEBI:57945"/>
        <dbReference type="ChEBI" id="CHEBI:64074"/>
        <dbReference type="ChEBI" id="CHEBI:456215"/>
        <dbReference type="ChEBI" id="CHEBI:456216"/>
        <dbReference type="EC" id="4.2.1.136"/>
    </reaction>
</comment>
<dbReference type="GO" id="GO:0110051">
    <property type="term" value="P:metabolite repair"/>
    <property type="evidence" value="ECO:0007669"/>
    <property type="project" value="TreeGrafter"/>
</dbReference>
<feature type="binding site" evidence="17">
    <location>
        <position position="328"/>
    </location>
    <ligand>
        <name>(6S)-NADPHX</name>
        <dbReference type="ChEBI" id="CHEBI:64076"/>
    </ligand>
</feature>
<dbReference type="InterPro" id="IPR000631">
    <property type="entry name" value="CARKD"/>
</dbReference>
<comment type="catalytic activity">
    <reaction evidence="1 18 19">
        <text>(6R)-NADHX = (6S)-NADHX</text>
        <dbReference type="Rhea" id="RHEA:32215"/>
        <dbReference type="ChEBI" id="CHEBI:64074"/>
        <dbReference type="ChEBI" id="CHEBI:64075"/>
        <dbReference type="EC" id="5.1.99.6"/>
    </reaction>
</comment>
<dbReference type="GO" id="GO:0046496">
    <property type="term" value="P:nicotinamide nucleotide metabolic process"/>
    <property type="evidence" value="ECO:0007669"/>
    <property type="project" value="UniProtKB-UniRule"/>
</dbReference>
<dbReference type="SUPFAM" id="SSF53613">
    <property type="entry name" value="Ribokinase-like"/>
    <property type="match status" value="1"/>
</dbReference>
<dbReference type="InterPro" id="IPR030677">
    <property type="entry name" value="Nnr"/>
</dbReference>
<dbReference type="SUPFAM" id="SSF64153">
    <property type="entry name" value="YjeF N-terminal domain-like"/>
    <property type="match status" value="1"/>
</dbReference>
<dbReference type="GO" id="GO:0052856">
    <property type="term" value="F:NAD(P)HX epimerase activity"/>
    <property type="evidence" value="ECO:0007669"/>
    <property type="project" value="UniProtKB-UniRule"/>
</dbReference>
<comment type="cofactor">
    <cofactor evidence="18 19">
        <name>K(+)</name>
        <dbReference type="ChEBI" id="CHEBI:29103"/>
    </cofactor>
    <text evidence="18 19">Binds 1 potassium ion per subunit.</text>
</comment>
<evidence type="ECO:0000259" key="22">
    <source>
        <dbReference type="PROSITE" id="PS51385"/>
    </source>
</evidence>
<dbReference type="OrthoDB" id="9806925at2"/>
<evidence type="ECO:0000313" key="23">
    <source>
        <dbReference type="EMBL" id="PVE43974.1"/>
    </source>
</evidence>
<dbReference type="InterPro" id="IPR004443">
    <property type="entry name" value="YjeF_N_dom"/>
</dbReference>
<keyword evidence="5 18" id="KW-0479">Metal-binding</keyword>
<dbReference type="InterPro" id="IPR017953">
    <property type="entry name" value="Carbohydrate_kinase_pred_CS"/>
</dbReference>
<comment type="catalytic activity">
    <reaction evidence="16 17 19">
        <text>(6S)-NADPHX + ADP = AMP + phosphate + NADPH + H(+)</text>
        <dbReference type="Rhea" id="RHEA:32235"/>
        <dbReference type="ChEBI" id="CHEBI:15378"/>
        <dbReference type="ChEBI" id="CHEBI:43474"/>
        <dbReference type="ChEBI" id="CHEBI:57783"/>
        <dbReference type="ChEBI" id="CHEBI:64076"/>
        <dbReference type="ChEBI" id="CHEBI:456215"/>
        <dbReference type="ChEBI" id="CHEBI:456216"/>
        <dbReference type="EC" id="4.2.1.136"/>
    </reaction>
</comment>
<dbReference type="Pfam" id="PF01256">
    <property type="entry name" value="Carb_kinase"/>
    <property type="match status" value="1"/>
</dbReference>
<comment type="function">
    <text evidence="14 19">Bifunctional enzyme that catalyzes the epimerization of the S- and R-forms of NAD(P)HX and the dehydration of the S-form of NAD(P)HX at the expense of ADP, which is converted to AMP. This allows the repair of both epimers of NAD(P)HX, a damaged form of NAD(P)H that is a result of enzymatic or heat-dependent hydration.</text>
</comment>
<feature type="binding site" evidence="18">
    <location>
        <begin position="135"/>
        <end position="141"/>
    </location>
    <ligand>
        <name>(6S)-NADPHX</name>
        <dbReference type="ChEBI" id="CHEBI:64076"/>
    </ligand>
</feature>
<name>A0A2T7UH40_9BURK</name>
<comment type="similarity">
    <text evidence="4 19">In the C-terminal section; belongs to the NnrD/CARKD family.</text>
</comment>
<comment type="catalytic activity">
    <reaction evidence="2 18 19">
        <text>(6R)-NADPHX = (6S)-NADPHX</text>
        <dbReference type="Rhea" id="RHEA:32227"/>
        <dbReference type="ChEBI" id="CHEBI:64076"/>
        <dbReference type="ChEBI" id="CHEBI:64077"/>
        <dbReference type="EC" id="5.1.99.6"/>
    </reaction>
</comment>
<dbReference type="Proteomes" id="UP000037507">
    <property type="component" value="Unassembled WGS sequence"/>
</dbReference>
<dbReference type="Pfam" id="PF03853">
    <property type="entry name" value="YjeF_N"/>
    <property type="match status" value="1"/>
</dbReference>
<evidence type="ECO:0000256" key="15">
    <source>
        <dbReference type="ARBA" id="ARBA00048238"/>
    </source>
</evidence>
<evidence type="ECO:0000256" key="11">
    <source>
        <dbReference type="ARBA" id="ARBA00023235"/>
    </source>
</evidence>
<comment type="subunit">
    <text evidence="17">Homotetramer.</text>
</comment>
<feature type="compositionally biased region" description="Polar residues" evidence="20">
    <location>
        <begin position="228"/>
        <end position="246"/>
    </location>
</feature>
<comment type="similarity">
    <text evidence="18">Belongs to the NnrE/AIBP family.</text>
</comment>
<evidence type="ECO:0000256" key="10">
    <source>
        <dbReference type="ARBA" id="ARBA00023027"/>
    </source>
</evidence>
<keyword evidence="7 17" id="KW-0067">ATP-binding</keyword>
<comment type="cofactor">
    <cofactor evidence="17">
        <name>Mg(2+)</name>
        <dbReference type="ChEBI" id="CHEBI:18420"/>
    </cofactor>
</comment>
<dbReference type="AlphaFoldDB" id="A0A2T7UH40"/>
<keyword evidence="13" id="KW-0511">Multifunctional enzyme</keyword>
<feature type="binding site" evidence="17">
    <location>
        <position position="381"/>
    </location>
    <ligand>
        <name>(6S)-NADPHX</name>
        <dbReference type="ChEBI" id="CHEBI:64076"/>
    </ligand>
</feature>
<dbReference type="EC" id="4.2.1.136" evidence="19"/>
<dbReference type="NCBIfam" id="TIGR00197">
    <property type="entry name" value="yjeF_nterm"/>
    <property type="match status" value="1"/>
</dbReference>
<sequence length="498" mass="52137">MQRLSATACWPVFNNEGMRMLEGSLQRSSPSPLMDKAGLAAAQLALSIAPHAQRIWIAAGPGNNGGDGLAAACHLHQWGKSVIVSLLGEPEALPADARSAWQRAKQTGIHITQHMPWNDLQSMTEEDLCIDALLGLGASRPLSQAMRSWIQAINNAQAHILALDIPTGLNPESGQLLGCVDAEPQAIHAEHTLTFIAAKPGMFMGHGRDLCGHIWLDTLAGPTHRPPTDTTPQACLNPRPSTLTKSHASHKGSHGDVVVIGGESMARRGMGMTGAAVLAATASLHAGAGRVMLHLLDDAPCTDIPSDVMRRDWSSLSLYTSSVVCGCGGGQAVIAVMPEVLQGSARLVLDADALNALAQDAHLQSLLQQRSANQPTVITPHPLEAARLLKTTSSDIQNNRLKAAQDLADWLHCTVVLKGSGTVIAAPGQTPRINTTGNGKLATGGTGDVLAGLMGARLAQGMSAFEAACSAVHQHGALADEWPEHTALTASRLASSLR</sequence>
<dbReference type="EMBL" id="LFYT02000003">
    <property type="protein sequence ID" value="PVE43974.1"/>
    <property type="molecule type" value="Genomic_DNA"/>
</dbReference>
<feature type="region of interest" description="Disordered" evidence="20">
    <location>
        <begin position="223"/>
        <end position="254"/>
    </location>
</feature>
<evidence type="ECO:0000256" key="16">
    <source>
        <dbReference type="ARBA" id="ARBA00049209"/>
    </source>
</evidence>
<comment type="function">
    <text evidence="18">Catalyzes the epimerization of the S- and R-forms of NAD(P)HX, a damaged form of NAD(P)H that is a result of enzymatic or heat-dependent hydration. This is a prerequisite for the S-specific NAD(P)H-hydrate dehydratase to allow the repair of both epimers of NAD(P)HX.</text>
</comment>
<dbReference type="Gene3D" id="3.40.50.10260">
    <property type="entry name" value="YjeF N-terminal domain"/>
    <property type="match status" value="1"/>
</dbReference>
<comment type="caution">
    <text evidence="23">The sequence shown here is derived from an EMBL/GenBank/DDBJ whole genome shotgun (WGS) entry which is preliminary data.</text>
</comment>
<dbReference type="PROSITE" id="PS01050">
    <property type="entry name" value="YJEF_C_2"/>
    <property type="match status" value="1"/>
</dbReference>
<dbReference type="EC" id="5.1.99.6" evidence="19"/>
<evidence type="ECO:0000259" key="21">
    <source>
        <dbReference type="PROSITE" id="PS51383"/>
    </source>
</evidence>
<feature type="binding site" evidence="18">
    <location>
        <position position="64"/>
    </location>
    <ligand>
        <name>K(+)</name>
        <dbReference type="ChEBI" id="CHEBI:29103"/>
    </ligand>
</feature>
<evidence type="ECO:0000256" key="5">
    <source>
        <dbReference type="ARBA" id="ARBA00022723"/>
    </source>
</evidence>
<evidence type="ECO:0000256" key="4">
    <source>
        <dbReference type="ARBA" id="ARBA00009524"/>
    </source>
</evidence>
<comment type="similarity">
    <text evidence="3 19">In the N-terminal section; belongs to the NnrE/AIBP family.</text>
</comment>
<comment type="similarity">
    <text evidence="17">Belongs to the NnrD/CARKD family.</text>
</comment>
<keyword evidence="24" id="KW-1185">Reference proteome</keyword>
<feature type="binding site" evidence="17">
    <location>
        <position position="275"/>
    </location>
    <ligand>
        <name>(6S)-NADPHX</name>
        <dbReference type="ChEBI" id="CHEBI:64076"/>
    </ligand>
</feature>